<keyword evidence="4" id="KW-0862">Zinc</keyword>
<dbReference type="InterPro" id="IPR050134">
    <property type="entry name" value="NAD-dep_sirtuin_deacylases"/>
</dbReference>
<dbReference type="InterPro" id="IPR029035">
    <property type="entry name" value="DHS-like_NAD/FAD-binding_dom"/>
</dbReference>
<dbReference type="PROSITE" id="PS50305">
    <property type="entry name" value="SIRTUIN"/>
    <property type="match status" value="1"/>
</dbReference>
<dbReference type="Pfam" id="PF02146">
    <property type="entry name" value="SIR2"/>
    <property type="match status" value="1"/>
</dbReference>
<dbReference type="InterPro" id="IPR026591">
    <property type="entry name" value="Sirtuin_cat_small_dom_sf"/>
</dbReference>
<keyword evidence="2 6" id="KW-0808">Transferase</keyword>
<dbReference type="EC" id="2.3.1.286" evidence="1"/>
<dbReference type="PROSITE" id="PS00028">
    <property type="entry name" value="ZINC_FINGER_C2H2_1"/>
    <property type="match status" value="1"/>
</dbReference>
<feature type="active site" description="Proton acceptor" evidence="4">
    <location>
        <position position="127"/>
    </location>
</feature>
<comment type="caution">
    <text evidence="6">The sequence shown here is derived from an EMBL/GenBank/DDBJ whole genome shotgun (WGS) entry which is preliminary data.</text>
</comment>
<dbReference type="InterPro" id="IPR013087">
    <property type="entry name" value="Znf_C2H2_type"/>
</dbReference>
<feature type="binding site" evidence="4">
    <location>
        <position position="135"/>
    </location>
    <ligand>
        <name>Zn(2+)</name>
        <dbReference type="ChEBI" id="CHEBI:29105"/>
    </ligand>
</feature>
<dbReference type="GO" id="GO:0070403">
    <property type="term" value="F:NAD+ binding"/>
    <property type="evidence" value="ECO:0007669"/>
    <property type="project" value="InterPro"/>
</dbReference>
<evidence type="ECO:0000313" key="7">
    <source>
        <dbReference type="Proteomes" id="UP001300383"/>
    </source>
</evidence>
<feature type="binding site" evidence="4">
    <location>
        <position position="159"/>
    </location>
    <ligand>
        <name>Zn(2+)</name>
        <dbReference type="ChEBI" id="CHEBI:29105"/>
    </ligand>
</feature>
<dbReference type="PANTHER" id="PTHR11085">
    <property type="entry name" value="NAD-DEPENDENT PROTEIN DEACYLASE SIRTUIN-5, MITOCHONDRIAL-RELATED"/>
    <property type="match status" value="1"/>
</dbReference>
<dbReference type="Proteomes" id="UP001300383">
    <property type="component" value="Unassembled WGS sequence"/>
</dbReference>
<feature type="binding site" evidence="4">
    <location>
        <position position="156"/>
    </location>
    <ligand>
        <name>Zn(2+)</name>
        <dbReference type="ChEBI" id="CHEBI:29105"/>
    </ligand>
</feature>
<name>A0AAP4EYF9_9FIRM</name>
<keyword evidence="4" id="KW-0479">Metal-binding</keyword>
<dbReference type="Gene3D" id="3.40.50.1220">
    <property type="entry name" value="TPP-binding domain"/>
    <property type="match status" value="1"/>
</dbReference>
<keyword evidence="3" id="KW-0520">NAD</keyword>
<sequence length="247" mass="28076">MAYEMLKQMITESSRIMVFSGMGLVRESGAAYFRDEPYAYQIEAKYGLSPEEFLSAAFYNSRPGSFYRFYKDEILSKRSDIKPNEAHYALARLEKQKKAEGGRVTVATRSLCSLHQKAGSENVIELHGNIFNNYCTRCGKQFSPDYILESHGIPHCDRCQSAIRPGILLAGEMLDNGIITRVANETEKADLLLVVGTHLDAYMTKRFRQYYTGNRMILITDETHPTDKEADMVIYEKVSEVLPRVIA</sequence>
<keyword evidence="6" id="KW-0012">Acyltransferase</keyword>
<dbReference type="GO" id="GO:0046872">
    <property type="term" value="F:metal ion binding"/>
    <property type="evidence" value="ECO:0007669"/>
    <property type="project" value="UniProtKB-KW"/>
</dbReference>
<dbReference type="EMBL" id="JASGBQ010000004">
    <property type="protein sequence ID" value="MDI9241766.1"/>
    <property type="molecule type" value="Genomic_DNA"/>
</dbReference>
<reference evidence="6 7" key="1">
    <citation type="submission" date="2023-05" db="EMBL/GenBank/DDBJ databases">
        <title>[ruminococcus] sp. nov., isolated from a pig farm feces dump.</title>
        <authorList>
            <person name="Chang Y.-H."/>
        </authorList>
    </citation>
    <scope>NUCLEOTIDE SEQUENCE [LARGE SCALE GENOMIC DNA]</scope>
    <source>
        <strain evidence="6 7">YH-rum2234</strain>
    </source>
</reference>
<evidence type="ECO:0000259" key="5">
    <source>
        <dbReference type="PROSITE" id="PS50305"/>
    </source>
</evidence>
<dbReference type="SUPFAM" id="SSF52467">
    <property type="entry name" value="DHS-like NAD/FAD-binding domain"/>
    <property type="match status" value="1"/>
</dbReference>
<evidence type="ECO:0000256" key="1">
    <source>
        <dbReference type="ARBA" id="ARBA00012928"/>
    </source>
</evidence>
<proteinExistence type="predicted"/>
<evidence type="ECO:0000313" key="6">
    <source>
        <dbReference type="EMBL" id="MDI9241766.1"/>
    </source>
</evidence>
<dbReference type="PANTHER" id="PTHR11085:SF4">
    <property type="entry name" value="NAD-DEPENDENT PROTEIN DEACYLASE"/>
    <property type="match status" value="1"/>
</dbReference>
<gene>
    <name evidence="6" type="ORF">QJ036_04630</name>
</gene>
<dbReference type="Gene3D" id="3.30.1600.10">
    <property type="entry name" value="SIR2/SIRT2 'Small Domain"/>
    <property type="match status" value="1"/>
</dbReference>
<organism evidence="6 7">
    <name type="scientific">Fusibacillus kribbianus</name>
    <dbReference type="NCBI Taxonomy" id="3044208"/>
    <lineage>
        <taxon>Bacteria</taxon>
        <taxon>Bacillati</taxon>
        <taxon>Bacillota</taxon>
        <taxon>Clostridia</taxon>
        <taxon>Lachnospirales</taxon>
        <taxon>Lachnospiraceae</taxon>
        <taxon>Fusibacillus</taxon>
    </lineage>
</organism>
<dbReference type="InterPro" id="IPR026590">
    <property type="entry name" value="Ssirtuin_cat_dom"/>
</dbReference>
<evidence type="ECO:0000256" key="3">
    <source>
        <dbReference type="ARBA" id="ARBA00023027"/>
    </source>
</evidence>
<keyword evidence="7" id="KW-1185">Reference proteome</keyword>
<dbReference type="InterPro" id="IPR003000">
    <property type="entry name" value="Sirtuin"/>
</dbReference>
<feature type="domain" description="Deacetylase sirtuin-type" evidence="5">
    <location>
        <begin position="1"/>
        <end position="247"/>
    </location>
</feature>
<evidence type="ECO:0000256" key="4">
    <source>
        <dbReference type="PROSITE-ProRule" id="PRU00236"/>
    </source>
</evidence>
<dbReference type="GO" id="GO:0017136">
    <property type="term" value="F:histone deacetylase activity, NAD-dependent"/>
    <property type="evidence" value="ECO:0007669"/>
    <property type="project" value="TreeGrafter"/>
</dbReference>
<accession>A0AAP4EYF9</accession>
<dbReference type="RefSeq" id="WP_283230274.1">
    <property type="nucleotide sequence ID" value="NZ_JASGBQ010000004.1"/>
</dbReference>
<dbReference type="AlphaFoldDB" id="A0AAP4EYF9"/>
<feature type="binding site" evidence="4">
    <location>
        <position position="138"/>
    </location>
    <ligand>
        <name>Zn(2+)</name>
        <dbReference type="ChEBI" id="CHEBI:29105"/>
    </ligand>
</feature>
<evidence type="ECO:0000256" key="2">
    <source>
        <dbReference type="ARBA" id="ARBA00022679"/>
    </source>
</evidence>
<protein>
    <recommendedName>
        <fullName evidence="1">protein acetyllysine N-acetyltransferase</fullName>
        <ecNumber evidence="1">2.3.1.286</ecNumber>
    </recommendedName>
</protein>